<reference evidence="1 2" key="1">
    <citation type="journal article" date="2014" name="Nat. Commun.">
        <title>Klebsormidium flaccidum genome reveals primary factors for plant terrestrial adaptation.</title>
        <authorList>
            <person name="Hori K."/>
            <person name="Maruyama F."/>
            <person name="Fujisawa T."/>
            <person name="Togashi T."/>
            <person name="Yamamoto N."/>
            <person name="Seo M."/>
            <person name="Sato S."/>
            <person name="Yamada T."/>
            <person name="Mori H."/>
            <person name="Tajima N."/>
            <person name="Moriyama T."/>
            <person name="Ikeuchi M."/>
            <person name="Watanabe M."/>
            <person name="Wada H."/>
            <person name="Kobayashi K."/>
            <person name="Saito M."/>
            <person name="Masuda T."/>
            <person name="Sasaki-Sekimoto Y."/>
            <person name="Mashiguchi K."/>
            <person name="Awai K."/>
            <person name="Shimojima M."/>
            <person name="Masuda S."/>
            <person name="Iwai M."/>
            <person name="Nobusawa T."/>
            <person name="Narise T."/>
            <person name="Kondo S."/>
            <person name="Saito H."/>
            <person name="Sato R."/>
            <person name="Murakawa M."/>
            <person name="Ihara Y."/>
            <person name="Oshima-Yamada Y."/>
            <person name="Ohtaka K."/>
            <person name="Satoh M."/>
            <person name="Sonobe K."/>
            <person name="Ishii M."/>
            <person name="Ohtani R."/>
            <person name="Kanamori-Sato M."/>
            <person name="Honoki R."/>
            <person name="Miyazaki D."/>
            <person name="Mochizuki H."/>
            <person name="Umetsu J."/>
            <person name="Higashi K."/>
            <person name="Shibata D."/>
            <person name="Kamiya Y."/>
            <person name="Sato N."/>
            <person name="Nakamura Y."/>
            <person name="Tabata S."/>
            <person name="Ida S."/>
            <person name="Kurokawa K."/>
            <person name="Ohta H."/>
        </authorList>
    </citation>
    <scope>NUCLEOTIDE SEQUENCE [LARGE SCALE GENOMIC DNA]</scope>
    <source>
        <strain evidence="1 2">NIES-2285</strain>
    </source>
</reference>
<evidence type="ECO:0000313" key="1">
    <source>
        <dbReference type="EMBL" id="GAQ93100.1"/>
    </source>
</evidence>
<protein>
    <submittedName>
        <fullName evidence="1">Uncharacterized protein</fullName>
    </submittedName>
</protein>
<keyword evidence="2" id="KW-1185">Reference proteome</keyword>
<organism evidence="1 2">
    <name type="scientific">Klebsormidium nitens</name>
    <name type="common">Green alga</name>
    <name type="synonym">Ulothrix nitens</name>
    <dbReference type="NCBI Taxonomy" id="105231"/>
    <lineage>
        <taxon>Eukaryota</taxon>
        <taxon>Viridiplantae</taxon>
        <taxon>Streptophyta</taxon>
        <taxon>Klebsormidiophyceae</taxon>
        <taxon>Klebsormidiales</taxon>
        <taxon>Klebsormidiaceae</taxon>
        <taxon>Klebsormidium</taxon>
    </lineage>
</organism>
<gene>
    <name evidence="1" type="ORF">KFL_012980030</name>
</gene>
<name>A0A1Y1IQG1_KLENI</name>
<accession>A0A1Y1IQG1</accession>
<dbReference type="AlphaFoldDB" id="A0A1Y1IQG1"/>
<dbReference type="Proteomes" id="UP000054558">
    <property type="component" value="Unassembled WGS sequence"/>
</dbReference>
<evidence type="ECO:0000313" key="2">
    <source>
        <dbReference type="Proteomes" id="UP000054558"/>
    </source>
</evidence>
<dbReference type="EMBL" id="DF238247">
    <property type="protein sequence ID" value="GAQ93100.1"/>
    <property type="molecule type" value="Genomic_DNA"/>
</dbReference>
<proteinExistence type="predicted"/>
<sequence length="454" mass="50934">MTSLMEATAAYPKDWDGRGKLHFDIPMCMLQNGNDAEKFGVVHPEVDDNGRPKTVRITERMTTPAQVRTGERIWVEGHIKERGDVTAVIRPFGKDVLITEEDKAAMSVEDRADLEKFEKTVEQMCKSEDAGVKVKGECLKANVVGRWLFLVDGNSRLEGYKRGRTKDKADTGKTTKDIFFQTFLVGLTADNMDDVAAMSRQINDNNIEFNSKKTVAQEVYACYQMNDKSEEEMEKIVSGAMLTLYGEHTGKWTKLRAELKEQGVNYPGLVFAVGLKPSLGLLLMDKSTLSLPAEKVGELGSARSVWALKRVHCANLSKEKRGFWEPIWQRWVMLEQPELVVPDIDVPGRSVDEAPARLLGCSRRAPLRTRRRVLQAHHRPGPLPIQSEVLGEVDGYFVRGVRGCRHPAHGLRVLREAEDEKEGDSPALVKDYLHFAGAYDPYCHARLAPCHSVS</sequence>